<keyword evidence="2" id="KW-0378">Hydrolase</keyword>
<dbReference type="Gene3D" id="2.60.120.260">
    <property type="entry name" value="Galactose-binding domain-like"/>
    <property type="match status" value="2"/>
</dbReference>
<dbReference type="Proteomes" id="UP000536179">
    <property type="component" value="Unassembled WGS sequence"/>
</dbReference>
<accession>A0A7W5H8I0</accession>
<dbReference type="CDD" id="cd03143">
    <property type="entry name" value="A4_beta-galactosidase_middle_domain"/>
    <property type="match status" value="1"/>
</dbReference>
<dbReference type="GO" id="GO:0004553">
    <property type="term" value="F:hydrolase activity, hydrolyzing O-glycosyl compounds"/>
    <property type="evidence" value="ECO:0007669"/>
    <property type="project" value="UniProtKB-ARBA"/>
</dbReference>
<gene>
    <name evidence="4" type="ORF">FHS27_006560</name>
</gene>
<name>A0A7W5H8I0_9BACT</name>
<dbReference type="PANTHER" id="PTHR43817">
    <property type="entry name" value="GLYCOSYL HYDROLASE"/>
    <property type="match status" value="1"/>
</dbReference>
<dbReference type="NCBIfam" id="NF045579">
    <property type="entry name" value="rhamnoside_JR"/>
    <property type="match status" value="1"/>
</dbReference>
<dbReference type="SUPFAM" id="SSF49785">
    <property type="entry name" value="Galactose-binding domain-like"/>
    <property type="match status" value="2"/>
</dbReference>
<proteinExistence type="predicted"/>
<evidence type="ECO:0000259" key="3">
    <source>
        <dbReference type="Pfam" id="PF22666"/>
    </source>
</evidence>
<keyword evidence="5" id="KW-1185">Reference proteome</keyword>
<feature type="domain" description="Beta-mannosidase-like galactose-binding" evidence="3">
    <location>
        <begin position="884"/>
        <end position="954"/>
    </location>
</feature>
<dbReference type="InterPro" id="IPR054593">
    <property type="entry name" value="Beta-mannosidase-like_N2"/>
</dbReference>
<dbReference type="EMBL" id="JACHXU010000055">
    <property type="protein sequence ID" value="MBB3210712.1"/>
    <property type="molecule type" value="Genomic_DNA"/>
</dbReference>
<keyword evidence="1" id="KW-0732">Signal</keyword>
<evidence type="ECO:0000256" key="1">
    <source>
        <dbReference type="ARBA" id="ARBA00022729"/>
    </source>
</evidence>
<comment type="caution">
    <text evidence="4">The sequence shown here is derived from an EMBL/GenBank/DDBJ whole genome shotgun (WGS) entry which is preliminary data.</text>
</comment>
<evidence type="ECO:0000313" key="4">
    <source>
        <dbReference type="EMBL" id="MBB3210712.1"/>
    </source>
</evidence>
<dbReference type="AlphaFoldDB" id="A0A7W5H8I0"/>
<dbReference type="RefSeq" id="WP_184310201.1">
    <property type="nucleotide sequence ID" value="NZ_JACHXU010000055.1"/>
</dbReference>
<dbReference type="Pfam" id="PF22666">
    <property type="entry name" value="Glyco_hydro_2_N2"/>
    <property type="match status" value="1"/>
</dbReference>
<dbReference type="PANTHER" id="PTHR43817:SF1">
    <property type="entry name" value="HYDROLASE, FAMILY 43, PUTATIVE (AFU_ORTHOLOGUE AFUA_3G01660)-RELATED"/>
    <property type="match status" value="1"/>
</dbReference>
<dbReference type="Pfam" id="PF17132">
    <property type="entry name" value="Glyco_hydro_106"/>
    <property type="match status" value="2"/>
</dbReference>
<evidence type="ECO:0000313" key="5">
    <source>
        <dbReference type="Proteomes" id="UP000536179"/>
    </source>
</evidence>
<reference evidence="4 5" key="1">
    <citation type="submission" date="2020-08" db="EMBL/GenBank/DDBJ databases">
        <title>Genomic Encyclopedia of Type Strains, Phase III (KMG-III): the genomes of soil and plant-associated and newly described type strains.</title>
        <authorList>
            <person name="Whitman W."/>
        </authorList>
    </citation>
    <scope>NUCLEOTIDE SEQUENCE [LARGE SCALE GENOMIC DNA]</scope>
    <source>
        <strain evidence="4 5">CECT 8075</strain>
    </source>
</reference>
<dbReference type="InterPro" id="IPR008979">
    <property type="entry name" value="Galactose-bd-like_sf"/>
</dbReference>
<evidence type="ECO:0000256" key="2">
    <source>
        <dbReference type="ARBA" id="ARBA00022801"/>
    </source>
</evidence>
<organism evidence="4 5">
    <name type="scientific">Aporhodopirellula rubra</name>
    <dbReference type="NCBI Taxonomy" id="980271"/>
    <lineage>
        <taxon>Bacteria</taxon>
        <taxon>Pseudomonadati</taxon>
        <taxon>Planctomycetota</taxon>
        <taxon>Planctomycetia</taxon>
        <taxon>Pirellulales</taxon>
        <taxon>Pirellulaceae</taxon>
        <taxon>Aporhodopirellula</taxon>
    </lineage>
</organism>
<protein>
    <recommendedName>
        <fullName evidence="3">Beta-mannosidase-like galactose-binding domain-containing protein</fullName>
    </recommendedName>
</protein>
<sequence length="1000" mass="111759">MPRFYKIAEVISEQVLNGSVTGELVGLRDAFYEDVVVLAFETPEGGKRIADVDEKALYYRAPFTSAQGVKPFLPTMTFEDLGSRLAVVRSNQIVDITEYLQPDGVLKWNVPDGDWTVMRFGRRNTGATTRPAPDPVFGFECDKLDGEALDAHLDAYVGKLLKKVGPRKQGCGWTMLHIDSWEMGSQNWTSAFAQEFQKRRGYDPTPYLPAYTGLIVDSEEKSERFLWDIRQTVQQLVLENHAERLQQFAHHHGMGLSIEPYDMNPTSDLELGVIADVPMCEFWSPGGFDSTYSCFEATSVAHTMGRPVVAAEAFTDGSSKAWEQHPGSMKNQGDWAFCNGINRFVYHTFAHKTNERLPGMTMGPYGVHWDRGQTWWPMVDGYHRYVARCQSLLQQGQTVADILYLIPEGAPHVFQPPASALEGKGLLRERRGYNFDGCAPSTLISRGSVENGRVVFPGGAAYELLVLPACDTMTPELLQKISSLVEAGATVVGSPPSRSPSLVDFPICDQQVHAIATQVWGTPPFGSGLVERKFGKGNVIWENVVDAKRYQQPLTRPITDALWIWYPEEYSGLVAEPCTRYFQCVFTVNADQPIESAQIEATADNDFQLSINESPVLSGENFNLIYRDEVSSLVKPGKNVITVKAINTGEHPNPAGLIACLNIQYRDGSEQSITTDENWQSSRQFPSSDWVNAKQLGNVDMTPWHLNLSASDSLAELYPNYRMTSDLLAKKGVQPDFESNGPIRYTHRHADSFDLYFVSNRNEEVVDAECVFRIEGRQPQRWDPLDGSTHTLPQYSSKAGRTTIPIRFEPHQSFFILFGDADVPLQPIATQNLVTYQTVASLEGSWNVDFDVGLGGPADVTFDGLTQWNQNSREGIKHYSGIATYRKTFDLPSSVQSNEHPIWLDLGTVHNIARVRLNGNDMGVLWCAPWRVDISSAVQPEGNLLEIEIANLWRNRLIGDRMLEPDEQVTWTTYNPYESTSPLLPSGLLGPVEIVIPKIK</sequence>